<dbReference type="CDD" id="cd23668">
    <property type="entry name" value="GH55_beta13glucanase-like"/>
    <property type="match status" value="1"/>
</dbReference>
<evidence type="ECO:0000259" key="6">
    <source>
        <dbReference type="PROSITE" id="PS51782"/>
    </source>
</evidence>
<dbReference type="KEGG" id="nfi:NFIA_004980"/>
<feature type="domain" description="LysM" evidence="6">
    <location>
        <begin position="1110"/>
        <end position="1156"/>
    </location>
</feature>
<dbReference type="Gene3D" id="3.10.350.10">
    <property type="entry name" value="LysM domain"/>
    <property type="match status" value="3"/>
</dbReference>
<dbReference type="OrthoDB" id="1046782at2759"/>
<dbReference type="HOGENOM" id="CLU_002540_4_1_1"/>
<dbReference type="CDD" id="cd00118">
    <property type="entry name" value="LysM"/>
    <property type="match status" value="1"/>
</dbReference>
<dbReference type="InterPro" id="IPR036779">
    <property type="entry name" value="LysM_dom_sf"/>
</dbReference>
<dbReference type="OMA" id="YNPWISF"/>
<evidence type="ECO:0000313" key="7">
    <source>
        <dbReference type="EMBL" id="EAW17138.1"/>
    </source>
</evidence>
<accession>A1DK99</accession>
<dbReference type="eggNOG" id="KOG2806">
    <property type="taxonomic scope" value="Eukaryota"/>
</dbReference>
<dbReference type="SUPFAM" id="SSF51126">
    <property type="entry name" value="Pectin lyase-like"/>
    <property type="match status" value="2"/>
</dbReference>
<dbReference type="PANTHER" id="PTHR34997:SF16">
    <property type="entry name" value="LYSM DOMAIN-CONTAINING PROTEIN"/>
    <property type="match status" value="1"/>
</dbReference>
<organism evidence="7 8">
    <name type="scientific">Neosartorya fischeri (strain ATCC 1020 / DSM 3700 / CBS 544.65 / FGSC A1164 / JCM 1740 / NRRL 181 / WB 181)</name>
    <name type="common">Aspergillus fischerianus</name>
    <dbReference type="NCBI Taxonomy" id="331117"/>
    <lineage>
        <taxon>Eukaryota</taxon>
        <taxon>Fungi</taxon>
        <taxon>Dikarya</taxon>
        <taxon>Ascomycota</taxon>
        <taxon>Pezizomycotina</taxon>
        <taxon>Eurotiomycetes</taxon>
        <taxon>Eurotiomycetidae</taxon>
        <taxon>Eurotiales</taxon>
        <taxon>Aspergillaceae</taxon>
        <taxon>Aspergillus</taxon>
        <taxon>Aspergillus subgen. Fumigati</taxon>
    </lineage>
</organism>
<dbReference type="GeneID" id="4585260"/>
<protein>
    <recommendedName>
        <fullName evidence="6">LysM domain-containing protein</fullName>
    </recommendedName>
</protein>
<keyword evidence="3" id="KW-0147">Chitin-binding</keyword>
<comment type="subcellular location">
    <subcellularLocation>
        <location evidence="1">Secreted</location>
    </subcellularLocation>
</comment>
<dbReference type="EMBL" id="DS027697">
    <property type="protein sequence ID" value="EAW17138.1"/>
    <property type="molecule type" value="Genomic_DNA"/>
</dbReference>
<evidence type="ECO:0000256" key="1">
    <source>
        <dbReference type="ARBA" id="ARBA00004613"/>
    </source>
</evidence>
<dbReference type="InterPro" id="IPR024535">
    <property type="entry name" value="RHGA/B-epi-like_pectate_lyase"/>
</dbReference>
<feature type="domain" description="LysM" evidence="6">
    <location>
        <begin position="1162"/>
        <end position="1208"/>
    </location>
</feature>
<evidence type="ECO:0000313" key="8">
    <source>
        <dbReference type="Proteomes" id="UP000006702"/>
    </source>
</evidence>
<keyword evidence="8" id="KW-1185">Reference proteome</keyword>
<dbReference type="GO" id="GO:0008061">
    <property type="term" value="F:chitin binding"/>
    <property type="evidence" value="ECO:0007669"/>
    <property type="project" value="UniProtKB-KW"/>
</dbReference>
<dbReference type="FunFam" id="2.160.20.10:FF:000049">
    <property type="entry name" value="Putative exo-beta-1,3-glucanase"/>
    <property type="match status" value="1"/>
</dbReference>
<evidence type="ECO:0000256" key="4">
    <source>
        <dbReference type="ARBA" id="ARBA00022729"/>
    </source>
</evidence>
<reference evidence="8" key="1">
    <citation type="journal article" date="2008" name="PLoS Genet.">
        <title>Genomic islands in the pathogenic filamentous fungus Aspergillus fumigatus.</title>
        <authorList>
            <person name="Fedorova N.D."/>
            <person name="Khaldi N."/>
            <person name="Joardar V.S."/>
            <person name="Maiti R."/>
            <person name="Amedeo P."/>
            <person name="Anderson M.J."/>
            <person name="Crabtree J."/>
            <person name="Silva J.C."/>
            <person name="Badger J.H."/>
            <person name="Albarraq A."/>
            <person name="Angiuoli S."/>
            <person name="Bussey H."/>
            <person name="Bowyer P."/>
            <person name="Cotty P.J."/>
            <person name="Dyer P.S."/>
            <person name="Egan A."/>
            <person name="Galens K."/>
            <person name="Fraser-Liggett C.M."/>
            <person name="Haas B.J."/>
            <person name="Inman J.M."/>
            <person name="Kent R."/>
            <person name="Lemieux S."/>
            <person name="Malavazi I."/>
            <person name="Orvis J."/>
            <person name="Roemer T."/>
            <person name="Ronning C.M."/>
            <person name="Sundaram J.P."/>
            <person name="Sutton G."/>
            <person name="Turner G."/>
            <person name="Venter J.C."/>
            <person name="White O.R."/>
            <person name="Whitty B.R."/>
            <person name="Youngman P."/>
            <person name="Wolfe K.H."/>
            <person name="Goldman G.H."/>
            <person name="Wortman J.R."/>
            <person name="Jiang B."/>
            <person name="Denning D.W."/>
            <person name="Nierman W.C."/>
        </authorList>
    </citation>
    <scope>NUCLEOTIDE SEQUENCE [LARGE SCALE GENOMIC DNA]</scope>
    <source>
        <strain evidence="8">ATCC 1020 / DSM 3700 / CBS 544.65 / FGSC A1164 / JCM 1740 / NRRL 181 / WB 181</strain>
    </source>
</reference>
<dbReference type="Pfam" id="PF01476">
    <property type="entry name" value="LysM"/>
    <property type="match status" value="1"/>
</dbReference>
<evidence type="ECO:0000256" key="5">
    <source>
        <dbReference type="ARBA" id="ARBA00023026"/>
    </source>
</evidence>
<dbReference type="PANTHER" id="PTHR34997">
    <property type="entry name" value="AM15"/>
    <property type="match status" value="1"/>
</dbReference>
<dbReference type="VEuPathDB" id="FungiDB:NFIA_004980"/>
<dbReference type="GO" id="GO:0005576">
    <property type="term" value="C:extracellular region"/>
    <property type="evidence" value="ECO:0007669"/>
    <property type="project" value="UniProtKB-SubCell"/>
</dbReference>
<sequence length="1324" mass="145238">MVKNALAVLTQVNKDRVENPNFNQYTFQEPRQTKASFATAPPLDYSPEAVENARLRKREATSATTRGNRAYTIPPELARAAKVVAESADNTPSGNHSDVAADIRRKYGQGKRQSNTPPQALVQSNGLYDFQSFAENVNMSLVDQQSNSGLQKRAPSLYWMPHMEKNGHSPFAPTGYKIWRNVRDYGAKGDGVTDDTEAINRAISDGGRCGADCGSSTRYPAVIWFPGGTYLVSSSIIQYYNTQFIGDPLNVPTILAASSFVGLGVITSDPYVSDNGQWYVNQNNFLRSIKNFKIDIRPTDPSAYVCAIHWQVAQGTSLENIEFYMLYNSDVPGNTQQGIYMENGSGGFLTDLTFVGGNFGAYFGNQQFTTSQLVFVKCHTALQVHWDWAWTMQDYVIESCTNGLVIVGGAGGPMSNGQGVGSLILADAIIANTPNGIVTSLHTENSTSLLLQNVGFFNVKTAVVDSVKNQVLLPGGNEVLKDSWGFGMVNNATGVGSFVNGQDIPVMNRTEKMLGSQAYVKPNLFTRRRPQYEDLSTADIVNVKLFGAKGDGSSDDTVVLNWILEYAANLSSVVYFPYGVYMIRDTLKVPVGSRVMGQAWPQIVATGSKFEDINNPYVAVKVGNPGDVGIIEIQDMMFTVSGPTAGAVLVEWNVEQSVKGSAAMWDSHIRVGGAIGSKLQREQCPKQTRRVNPNCIAASLLLHLTPSSTAYLENIWVWVADHDLDVITQDQIDIYSARGILIESQLAWLYGTTSEHNVMYQYQLSGAKNILMAMIQTESPYYQPVPLAPNPFTPGAFPDDPLFDDCKSNPLKCAVSWAVRIIDSSSVWILGSGLYSFYSDYSQDCLKTENCQQRGFEIEQSSDIWIYNLCTKAIVEMVTPFQGVPTYARDNVNGFLSSILAWLGGAEQTAGQREFPGFSIYTSSGLEDADLPRACKNSLAERIKCDPHLSSMMELSYHGSLDNDTLTDLVCDASCEASLRQWYNSVERNCAGYMMPGGSPPVVFGARMWAGFNETCSKDKGTGEYCNAIIDGFTIVESTDEMPDNEICSYCYVERFQMMQRSPYSAYNEHYKSVLETINKRCGLSGPTDIREVPMDMPVEEEKPICLSDTTYTTVDGDTCTSIAVANSVSSAALYIGNQHLIRWCSSIKAGLELCLPLPCERTYTLQPSDDCASIEYAFSLKYGDVRKYNPWVSYDCDNIQIASKIYGTNICLSPQGGEHITNKTSHGATTPSTSDGHAPLAVPPPANASLADGTTTNCGRWHEAAADESCVAICVQNSITHELFVQVNPSLNAKDCTRSLQVGKTYCAGPTYFWNEPFEDDEL</sequence>
<dbReference type="FunFam" id="2.160.20.10:FF:000071">
    <property type="entry name" value="Uncharacterized protein"/>
    <property type="match status" value="1"/>
</dbReference>
<dbReference type="InterPro" id="IPR018392">
    <property type="entry name" value="LysM"/>
</dbReference>
<name>A1DK99_NEOFI</name>
<dbReference type="Gene3D" id="2.160.20.10">
    <property type="entry name" value="Single-stranded right-handed beta-helix, Pectin lyase-like"/>
    <property type="match status" value="2"/>
</dbReference>
<dbReference type="SUPFAM" id="SSF54106">
    <property type="entry name" value="LysM domain"/>
    <property type="match status" value="1"/>
</dbReference>
<dbReference type="PROSITE" id="PS51782">
    <property type="entry name" value="LYSM"/>
    <property type="match status" value="2"/>
</dbReference>
<gene>
    <name evidence="7" type="ORF">NFIA_004980</name>
</gene>
<keyword evidence="2" id="KW-0964">Secreted</keyword>
<dbReference type="InterPro" id="IPR052210">
    <property type="entry name" value="LysM1-like"/>
</dbReference>
<keyword evidence="5" id="KW-0843">Virulence</keyword>
<dbReference type="Proteomes" id="UP000006702">
    <property type="component" value="Unassembled WGS sequence"/>
</dbReference>
<proteinExistence type="predicted"/>
<dbReference type="RefSeq" id="XP_001259035.1">
    <property type="nucleotide sequence ID" value="XM_001259034.1"/>
</dbReference>
<dbReference type="InterPro" id="IPR012334">
    <property type="entry name" value="Pectin_lyas_fold"/>
</dbReference>
<keyword evidence="4" id="KW-0732">Signal</keyword>
<dbReference type="InterPro" id="IPR011050">
    <property type="entry name" value="Pectin_lyase_fold/virulence"/>
</dbReference>
<dbReference type="Pfam" id="PF12708">
    <property type="entry name" value="Pect-lyase_RHGA_epim"/>
    <property type="match status" value="2"/>
</dbReference>
<evidence type="ECO:0000256" key="2">
    <source>
        <dbReference type="ARBA" id="ARBA00022525"/>
    </source>
</evidence>
<evidence type="ECO:0000256" key="3">
    <source>
        <dbReference type="ARBA" id="ARBA00022669"/>
    </source>
</evidence>